<dbReference type="Proteomes" id="UP000467700">
    <property type="component" value="Unassembled WGS sequence"/>
</dbReference>
<reference evidence="3 4" key="1">
    <citation type="submission" date="2020-01" db="EMBL/GenBank/DDBJ databases">
        <authorList>
            <person name="Gupta K D."/>
        </authorList>
    </citation>
    <scope>NUCLEOTIDE SEQUENCE [LARGE SCALE GENOMIC DNA]</scope>
</reference>
<protein>
    <recommendedName>
        <fullName evidence="2">C2 domain-containing protein</fullName>
    </recommendedName>
</protein>
<dbReference type="Pfam" id="PF00168">
    <property type="entry name" value="C2"/>
    <property type="match status" value="1"/>
</dbReference>
<dbReference type="InterPro" id="IPR035892">
    <property type="entry name" value="C2_domain_sf"/>
</dbReference>
<dbReference type="PROSITE" id="PS50004">
    <property type="entry name" value="C2"/>
    <property type="match status" value="1"/>
</dbReference>
<name>A0A8S0XTF8_CYCAE</name>
<evidence type="ECO:0000313" key="3">
    <source>
        <dbReference type="EMBL" id="CAA7265501.1"/>
    </source>
</evidence>
<organism evidence="3 4">
    <name type="scientific">Cyclocybe aegerita</name>
    <name type="common">Black poplar mushroom</name>
    <name type="synonym">Agrocybe aegerita</name>
    <dbReference type="NCBI Taxonomy" id="1973307"/>
    <lineage>
        <taxon>Eukaryota</taxon>
        <taxon>Fungi</taxon>
        <taxon>Dikarya</taxon>
        <taxon>Basidiomycota</taxon>
        <taxon>Agaricomycotina</taxon>
        <taxon>Agaricomycetes</taxon>
        <taxon>Agaricomycetidae</taxon>
        <taxon>Agaricales</taxon>
        <taxon>Agaricineae</taxon>
        <taxon>Bolbitiaceae</taxon>
        <taxon>Cyclocybe</taxon>
    </lineage>
</organism>
<evidence type="ECO:0000256" key="1">
    <source>
        <dbReference type="SAM" id="MobiDB-lite"/>
    </source>
</evidence>
<dbReference type="CDD" id="cd00030">
    <property type="entry name" value="C2"/>
    <property type="match status" value="1"/>
</dbReference>
<proteinExistence type="predicted"/>
<sequence length="616" mass="68132">MNMRHNKSTAIITFAPLPPGPIPLAPSHAQSTRRNDAHNGILLAQDMEQSYVTVTINRARGLPLLRDKIRRNRRFFVTITDGRTTKKTKATRSMQQAVQWNETLDAFVVCPSSHLTLCLYAARRFHPEDISVGRCEIPFRSLLSSSQSNSPFILSGANAEHQATIYLTIAVSPNSAATNTSNPEADNYTNNDLNVTHSTSGSASRHAGGDFSGASGTAMPPVDGALRKADQAMESMQSATCCATTTAGGVMSASEAANSAADLYTTWEKAVRAIKQIVDVADTIAEIHPYAKMAWSVLSIIPKTILDQVARDENVLLLLQAIHDVFDLTKVADRLRNIEPKSKQSQILMAMLQHVCNCGDFIQSYARDANFWRRVLKNISGEGDTEIEDYRSTLFRLRDLFLDHATITTDISTELKAVSNQVLDASLDAKIREIPYGKGSRYSPEKRCLPGTRTKFLDYIVNWANDPESERALILFGQAGTGKSAIAHEVAHRFDDMHRLSSSFIFRRAEGSKPYLLFTTLTLDLSDRSKQHWGKSSRMIHLVVWVPKTTALQSLVDDASAFVRYFGMPIARSAPHIYISALPFAPTSSRIANCYSSRFPNTLTVQHGRSSHWPGL</sequence>
<comment type="caution">
    <text evidence="3">The sequence shown here is derived from an EMBL/GenBank/DDBJ whole genome shotgun (WGS) entry which is preliminary data.</text>
</comment>
<gene>
    <name evidence="3" type="ORF">AAE3_LOCUS7788</name>
</gene>
<feature type="domain" description="C2" evidence="2">
    <location>
        <begin position="33"/>
        <end position="152"/>
    </location>
</feature>
<dbReference type="AlphaFoldDB" id="A0A8S0XTF8"/>
<dbReference type="SMART" id="SM00239">
    <property type="entry name" value="C2"/>
    <property type="match status" value="1"/>
</dbReference>
<feature type="compositionally biased region" description="Polar residues" evidence="1">
    <location>
        <begin position="177"/>
        <end position="203"/>
    </location>
</feature>
<feature type="region of interest" description="Disordered" evidence="1">
    <location>
        <begin position="177"/>
        <end position="223"/>
    </location>
</feature>
<keyword evidence="4" id="KW-1185">Reference proteome</keyword>
<dbReference type="Gene3D" id="2.60.40.150">
    <property type="entry name" value="C2 domain"/>
    <property type="match status" value="1"/>
</dbReference>
<dbReference type="SUPFAM" id="SSF49562">
    <property type="entry name" value="C2 domain (Calcium/lipid-binding domain, CaLB)"/>
    <property type="match status" value="1"/>
</dbReference>
<dbReference type="OrthoDB" id="3050814at2759"/>
<evidence type="ECO:0000313" key="4">
    <source>
        <dbReference type="Proteomes" id="UP000467700"/>
    </source>
</evidence>
<accession>A0A8S0XTF8</accession>
<evidence type="ECO:0000259" key="2">
    <source>
        <dbReference type="PROSITE" id="PS50004"/>
    </source>
</evidence>
<dbReference type="InterPro" id="IPR000008">
    <property type="entry name" value="C2_dom"/>
</dbReference>
<dbReference type="EMBL" id="CACVBS010000049">
    <property type="protein sequence ID" value="CAA7265501.1"/>
    <property type="molecule type" value="Genomic_DNA"/>
</dbReference>